<protein>
    <submittedName>
        <fullName evidence="1">Clan AA aspartic protease</fullName>
    </submittedName>
</protein>
<dbReference type="Proteomes" id="UP000326921">
    <property type="component" value="Chromosome"/>
</dbReference>
<evidence type="ECO:0000313" key="1">
    <source>
        <dbReference type="EMBL" id="QGA27787.1"/>
    </source>
</evidence>
<keyword evidence="1" id="KW-0378">Hydrolase</keyword>
<dbReference type="KEGG" id="sphe:GFH32_16305"/>
<dbReference type="InterPro" id="IPR034122">
    <property type="entry name" value="Retropepsin-like_bacterial"/>
</dbReference>
<dbReference type="Gene3D" id="2.40.70.10">
    <property type="entry name" value="Acid Proteases"/>
    <property type="match status" value="2"/>
</dbReference>
<dbReference type="CDD" id="cd05483">
    <property type="entry name" value="retropepsin_like_bacteria"/>
    <property type="match status" value="1"/>
</dbReference>
<name>A0A5Q0QC82_9SPHI</name>
<dbReference type="Pfam" id="PF13650">
    <property type="entry name" value="Asp_protease_2"/>
    <property type="match status" value="1"/>
</dbReference>
<reference evidence="1 2" key="1">
    <citation type="submission" date="2019-10" db="EMBL/GenBank/DDBJ databases">
        <authorList>
            <person name="Dong K."/>
        </authorList>
    </citation>
    <scope>NUCLEOTIDE SEQUENCE [LARGE SCALE GENOMIC DNA]</scope>
    <source>
        <strain evidence="2">dk4302</strain>
    </source>
</reference>
<dbReference type="GO" id="GO:0008233">
    <property type="term" value="F:peptidase activity"/>
    <property type="evidence" value="ECO:0007669"/>
    <property type="project" value="UniProtKB-KW"/>
</dbReference>
<accession>A0A5Q0QC82</accession>
<proteinExistence type="predicted"/>
<dbReference type="InterPro" id="IPR021109">
    <property type="entry name" value="Peptidase_aspartic_dom_sf"/>
</dbReference>
<organism evidence="1 2">
    <name type="scientific">Sphingobacterium zhuxiongii</name>
    <dbReference type="NCBI Taxonomy" id="2662364"/>
    <lineage>
        <taxon>Bacteria</taxon>
        <taxon>Pseudomonadati</taxon>
        <taxon>Bacteroidota</taxon>
        <taxon>Sphingobacteriia</taxon>
        <taxon>Sphingobacteriales</taxon>
        <taxon>Sphingobacteriaceae</taxon>
        <taxon>Sphingobacterium</taxon>
    </lineage>
</organism>
<evidence type="ECO:0000313" key="2">
    <source>
        <dbReference type="Proteomes" id="UP000326921"/>
    </source>
</evidence>
<dbReference type="EMBL" id="CP045652">
    <property type="protein sequence ID" value="QGA27787.1"/>
    <property type="molecule type" value="Genomic_DNA"/>
</dbReference>
<keyword evidence="1" id="KW-0645">Protease</keyword>
<keyword evidence="2" id="KW-1185">Reference proteome</keyword>
<gene>
    <name evidence="1" type="ORF">GFH32_16305</name>
</gene>
<dbReference type="SUPFAM" id="SSF50630">
    <property type="entry name" value="Acid proteases"/>
    <property type="match status" value="1"/>
</dbReference>
<sequence length="509" mass="56123">MFISKNNLEVSVLPDSILKKMPSIKSAFKIILCISILISNFNVYAQNQLKALQNAFDRKDTSMLTHTLSDRFSIAGFTDQSAKFCLQQILNRHPVTQIEAVEENSKRLIALFKDDKGKIDSSKIQLDENGRIKQVELFDRLYGVKRAQNPKLIAKIPFENKNGSILLKLTINGHQKPLKLLFDTGADGMALNESVANQLGLLANRTNSASVVGGTQQIKVSEGNFVEIADLKLENMSIAIFPNRTDESSDGIFGNAILRRYITQIDYDKSEISLYEFGDFKYPGDGKLVPITFPSGVIHLKASLSVAGETAVPSDFIFDTGAGYSLIGFRPYVKKHKLLVSGFKSEVSSTTSSLGIVTPTFTGYAQTLRLGSLDAISNFPISLMGGNSANKNWNPGADGSIGVRAISRYNHIINLVDGEIYMSPNKLHEYPQDFLIQTYLFGWNNSGQLLLLDQIGAPDSDKKGKIVRAINGDLSAKIAKNEKLITKYKSTKDKSVLITFEDQSNLTID</sequence>
<dbReference type="GO" id="GO:0006508">
    <property type="term" value="P:proteolysis"/>
    <property type="evidence" value="ECO:0007669"/>
    <property type="project" value="UniProtKB-KW"/>
</dbReference>
<dbReference type="AlphaFoldDB" id="A0A5Q0QC82"/>